<keyword evidence="1" id="KW-0812">Transmembrane</keyword>
<evidence type="ECO:0000313" key="3">
    <source>
        <dbReference type="Proteomes" id="UP000027586"/>
    </source>
</evidence>
<sequence>MTLLSQTTFTILSLYYYNTLSCTLLCHNHPVTAAAIIVSYYLQQPALINMDYNGWDAVSAIKTNAIQAIFTWLICNGRNARGRITSSRMEKGAYQSEHMALFNRHIGFYGRMQSSTVMRSTGILLWLLGVSSAGTIALIRLRMMMDWMDWT</sequence>
<accession>A0A068RQ00</accession>
<reference evidence="2" key="1">
    <citation type="submission" date="2013-08" db="EMBL/GenBank/DDBJ databases">
        <title>Gene expansion shapes genome architecture in the human pathogen Lichtheimia corymbifera: an evolutionary genomics analysis in the ancient terrestrial Mucorales (Mucoromycotina).</title>
        <authorList>
            <person name="Schwartze V.U."/>
            <person name="Winter S."/>
            <person name="Shelest E."/>
            <person name="Marcet-Houben M."/>
            <person name="Horn F."/>
            <person name="Wehner S."/>
            <person name="Hoffmann K."/>
            <person name="Riege K."/>
            <person name="Sammeth M."/>
            <person name="Nowrousian M."/>
            <person name="Valiante V."/>
            <person name="Linde J."/>
            <person name="Jacobsen I.D."/>
            <person name="Marz M."/>
            <person name="Brakhage A.A."/>
            <person name="Gabaldon T."/>
            <person name="Bocker S."/>
            <person name="Voigt K."/>
        </authorList>
    </citation>
    <scope>NUCLEOTIDE SEQUENCE [LARGE SCALE GENOMIC DNA]</scope>
    <source>
        <strain evidence="2">FSU 9682</strain>
    </source>
</reference>
<keyword evidence="1" id="KW-0472">Membrane</keyword>
<dbReference type="EMBL" id="CBTN010000012">
    <property type="protein sequence ID" value="CDH52049.1"/>
    <property type="molecule type" value="Genomic_DNA"/>
</dbReference>
<protein>
    <submittedName>
        <fullName evidence="2">Uncharacterized protein</fullName>
    </submittedName>
</protein>
<dbReference type="AlphaFoldDB" id="A0A068RQ00"/>
<organism evidence="2 3">
    <name type="scientific">Lichtheimia corymbifera JMRC:FSU:9682</name>
    <dbReference type="NCBI Taxonomy" id="1263082"/>
    <lineage>
        <taxon>Eukaryota</taxon>
        <taxon>Fungi</taxon>
        <taxon>Fungi incertae sedis</taxon>
        <taxon>Mucoromycota</taxon>
        <taxon>Mucoromycotina</taxon>
        <taxon>Mucoromycetes</taxon>
        <taxon>Mucorales</taxon>
        <taxon>Lichtheimiaceae</taxon>
        <taxon>Lichtheimia</taxon>
    </lineage>
</organism>
<proteinExistence type="predicted"/>
<gene>
    <name evidence="2" type="ORF">LCOR_03579.1</name>
</gene>
<name>A0A068RQ00_9FUNG</name>
<dbReference type="Proteomes" id="UP000027586">
    <property type="component" value="Unassembled WGS sequence"/>
</dbReference>
<dbReference type="VEuPathDB" id="FungiDB:LCOR_03579.1"/>
<keyword evidence="3" id="KW-1185">Reference proteome</keyword>
<feature type="transmembrane region" description="Helical" evidence="1">
    <location>
        <begin position="123"/>
        <end position="141"/>
    </location>
</feature>
<evidence type="ECO:0000313" key="2">
    <source>
        <dbReference type="EMBL" id="CDH52049.1"/>
    </source>
</evidence>
<comment type="caution">
    <text evidence="2">The sequence shown here is derived from an EMBL/GenBank/DDBJ whole genome shotgun (WGS) entry which is preliminary data.</text>
</comment>
<keyword evidence="1" id="KW-1133">Transmembrane helix</keyword>
<evidence type="ECO:0000256" key="1">
    <source>
        <dbReference type="SAM" id="Phobius"/>
    </source>
</evidence>